<name>A0A5Q4YUH3_9BURK</name>
<keyword evidence="2" id="KW-1185">Reference proteome</keyword>
<dbReference type="AlphaFoldDB" id="A0A5Q4YUH3"/>
<evidence type="ECO:0000313" key="2">
    <source>
        <dbReference type="Proteomes" id="UP000325811"/>
    </source>
</evidence>
<proteinExistence type="predicted"/>
<accession>A0A5Q4YUH3</accession>
<dbReference type="KEGG" id="pdio:PDMSB3_3953"/>
<gene>
    <name evidence="1" type="ORF">PDMSB3_3953</name>
</gene>
<organism evidence="1 2">
    <name type="scientific">Paraburkholderia dioscoreae</name>
    <dbReference type="NCBI Taxonomy" id="2604047"/>
    <lineage>
        <taxon>Bacteria</taxon>
        <taxon>Pseudomonadati</taxon>
        <taxon>Pseudomonadota</taxon>
        <taxon>Betaproteobacteria</taxon>
        <taxon>Burkholderiales</taxon>
        <taxon>Burkholderiaceae</taxon>
        <taxon>Paraburkholderia</taxon>
    </lineage>
</organism>
<evidence type="ECO:0000313" key="1">
    <source>
        <dbReference type="EMBL" id="VVD30403.1"/>
    </source>
</evidence>
<protein>
    <submittedName>
        <fullName evidence="1">Uncharacterized protein</fullName>
    </submittedName>
</protein>
<sequence>MGCYQYRGEPLFDKRVKTELIVSQVLLICADAQTQPC</sequence>
<reference evidence="1 2" key="1">
    <citation type="submission" date="2019-08" db="EMBL/GenBank/DDBJ databases">
        <authorList>
            <person name="Herpell B J."/>
        </authorList>
    </citation>
    <scope>NUCLEOTIDE SEQUENCE [LARGE SCALE GENOMIC DNA]</scope>
    <source>
        <strain evidence="2">Msb3</strain>
    </source>
</reference>
<dbReference type="Proteomes" id="UP000325811">
    <property type="component" value="Chromosome I"/>
</dbReference>
<dbReference type="EMBL" id="LR699553">
    <property type="protein sequence ID" value="VVD30403.1"/>
    <property type="molecule type" value="Genomic_DNA"/>
</dbReference>